<sequence>MSEPPYKITLHTPAYEEQQLTQGYKGLATNGALCEAPPLCPATSYVLTPPPMFDGKWVEEFLSQYEQYTNALGWMDKQKSTGIHQYLPRMASAIIVHHPETRSGDWAKVKALLINTYHMEKENPKPQDVLEELLVQGFNVKQPDAFLNPFSNIAASLHERESMKITILLKAIPINIHEKVIMDYDEEIQTLKEAIRHVREQMKTRQYYEMLTSNINNIHIDPAPTTVTTPSTLPTKDEDMDINKLSHQFAKMVLQIGCQTVV</sequence>
<evidence type="ECO:0000313" key="2">
    <source>
        <dbReference type="Proteomes" id="UP001145114"/>
    </source>
</evidence>
<proteinExistence type="predicted"/>
<evidence type="ECO:0000313" key="1">
    <source>
        <dbReference type="EMBL" id="KAJ1677191.1"/>
    </source>
</evidence>
<comment type="caution">
    <text evidence="1">The sequence shown here is derived from an EMBL/GenBank/DDBJ whole genome shotgun (WGS) entry which is preliminary data.</text>
</comment>
<gene>
    <name evidence="1" type="ORF">EV182_006685</name>
</gene>
<dbReference type="EMBL" id="JAMZIH010002838">
    <property type="protein sequence ID" value="KAJ1677191.1"/>
    <property type="molecule type" value="Genomic_DNA"/>
</dbReference>
<accession>A0ACC1HNE2</accession>
<keyword evidence="2" id="KW-1185">Reference proteome</keyword>
<reference evidence="1" key="1">
    <citation type="submission" date="2022-06" db="EMBL/GenBank/DDBJ databases">
        <title>Phylogenomic reconstructions and comparative analyses of Kickxellomycotina fungi.</title>
        <authorList>
            <person name="Reynolds N.K."/>
            <person name="Stajich J.E."/>
            <person name="Barry K."/>
            <person name="Grigoriev I.V."/>
            <person name="Crous P."/>
            <person name="Smith M.E."/>
        </authorList>
    </citation>
    <scope>NUCLEOTIDE SEQUENCE</scope>
    <source>
        <strain evidence="1">RSA 2271</strain>
    </source>
</reference>
<name>A0ACC1HNE2_9FUNG</name>
<dbReference type="Proteomes" id="UP001145114">
    <property type="component" value="Unassembled WGS sequence"/>
</dbReference>
<protein>
    <submittedName>
        <fullName evidence="1">Uncharacterized protein</fullName>
    </submittedName>
</protein>
<organism evidence="1 2">
    <name type="scientific">Spiromyces aspiralis</name>
    <dbReference type="NCBI Taxonomy" id="68401"/>
    <lineage>
        <taxon>Eukaryota</taxon>
        <taxon>Fungi</taxon>
        <taxon>Fungi incertae sedis</taxon>
        <taxon>Zoopagomycota</taxon>
        <taxon>Kickxellomycotina</taxon>
        <taxon>Kickxellomycetes</taxon>
        <taxon>Kickxellales</taxon>
        <taxon>Kickxellaceae</taxon>
        <taxon>Spiromyces</taxon>
    </lineage>
</organism>